<dbReference type="RefSeq" id="WP_346247989.1">
    <property type="nucleotide sequence ID" value="NZ_JBDIZK010000011.1"/>
</dbReference>
<gene>
    <name evidence="2" type="ORF">TPR58_17350</name>
</gene>
<reference evidence="2 3" key="1">
    <citation type="submission" date="2024-05" db="EMBL/GenBank/DDBJ databases">
        <title>Sphingomonas sp. HF-S3 16S ribosomal RNA gene Genome sequencing and assembly.</title>
        <authorList>
            <person name="Lee H."/>
        </authorList>
    </citation>
    <scope>NUCLEOTIDE SEQUENCE [LARGE SCALE GENOMIC DNA]</scope>
    <source>
        <strain evidence="2 3">HF-S3</strain>
    </source>
</reference>
<keyword evidence="3" id="KW-1185">Reference proteome</keyword>
<sequence length="253" mass="27584">MDDVRDEAVARRDWRKVAWGVGRRVGFVVLVALALVGAWSIHAWYRDPIRLARQAVDDGSAATLLSAQLAKQRVCASVLGGIEPFETGRDAAALPSVRALLAAGLIEPVPDARGGDRGYRMTRAAAPFLSVRQVGAHRFVELCYGRPKLGWVYLETDGTLDPSPVMRFTYTIGERPGWADRPDMRAAFPFLNALTGEPVHHYLGVRFGGSRTPDVADIAINPEMDVEAVISGFGFCPPEGAAQPEGCKRRRDD</sequence>
<evidence type="ECO:0000256" key="1">
    <source>
        <dbReference type="SAM" id="Phobius"/>
    </source>
</evidence>
<dbReference type="EMBL" id="JBDIZK010000011">
    <property type="protein sequence ID" value="MEN3748945.1"/>
    <property type="molecule type" value="Genomic_DNA"/>
</dbReference>
<evidence type="ECO:0000313" key="2">
    <source>
        <dbReference type="EMBL" id="MEN3748945.1"/>
    </source>
</evidence>
<protein>
    <submittedName>
        <fullName evidence="2">Uncharacterized protein</fullName>
    </submittedName>
</protein>
<evidence type="ECO:0000313" key="3">
    <source>
        <dbReference type="Proteomes" id="UP001427805"/>
    </source>
</evidence>
<keyword evidence="1" id="KW-1133">Transmembrane helix</keyword>
<organism evidence="2 3">
    <name type="scientific">Sphingomonas rustica</name>
    <dbReference type="NCBI Taxonomy" id="3103142"/>
    <lineage>
        <taxon>Bacteria</taxon>
        <taxon>Pseudomonadati</taxon>
        <taxon>Pseudomonadota</taxon>
        <taxon>Alphaproteobacteria</taxon>
        <taxon>Sphingomonadales</taxon>
        <taxon>Sphingomonadaceae</taxon>
        <taxon>Sphingomonas</taxon>
    </lineage>
</organism>
<feature type="transmembrane region" description="Helical" evidence="1">
    <location>
        <begin position="25"/>
        <end position="45"/>
    </location>
</feature>
<keyword evidence="1" id="KW-0472">Membrane</keyword>
<accession>A0ABV0BFT9</accession>
<keyword evidence="1" id="KW-0812">Transmembrane</keyword>
<proteinExistence type="predicted"/>
<dbReference type="Proteomes" id="UP001427805">
    <property type="component" value="Unassembled WGS sequence"/>
</dbReference>
<comment type="caution">
    <text evidence="2">The sequence shown here is derived from an EMBL/GenBank/DDBJ whole genome shotgun (WGS) entry which is preliminary data.</text>
</comment>
<name>A0ABV0BFT9_9SPHN</name>